<dbReference type="EMBL" id="BSPC01000063">
    <property type="protein sequence ID" value="GLS22512.1"/>
    <property type="molecule type" value="Genomic_DNA"/>
</dbReference>
<comment type="caution">
    <text evidence="1">The sequence shown here is derived from an EMBL/GenBank/DDBJ whole genome shotgun (WGS) entry which is preliminary data.</text>
</comment>
<evidence type="ECO:0008006" key="3">
    <source>
        <dbReference type="Google" id="ProtNLM"/>
    </source>
</evidence>
<name>A0ABQ6CW39_9HYPH</name>
<organism evidence="1 2">
    <name type="scientific">Labrys miyagiensis</name>
    <dbReference type="NCBI Taxonomy" id="346912"/>
    <lineage>
        <taxon>Bacteria</taxon>
        <taxon>Pseudomonadati</taxon>
        <taxon>Pseudomonadota</taxon>
        <taxon>Alphaproteobacteria</taxon>
        <taxon>Hyphomicrobiales</taxon>
        <taxon>Xanthobacteraceae</taxon>
        <taxon>Labrys</taxon>
    </lineage>
</organism>
<dbReference type="Pfam" id="PF06078">
    <property type="entry name" value="DUF937"/>
    <property type="match status" value="1"/>
</dbReference>
<accession>A0ABQ6CW39</accession>
<gene>
    <name evidence="1" type="ORF">GCM10007874_55300</name>
</gene>
<evidence type="ECO:0000313" key="1">
    <source>
        <dbReference type="EMBL" id="GLS22512.1"/>
    </source>
</evidence>
<keyword evidence="2" id="KW-1185">Reference proteome</keyword>
<sequence>MNTLFDLFSSAQNGKAIDNMARQFELSHQQALAATQALLPAFSLGLKRQVENARAAPTLPNFFGLAGMPEVDTFQDAAQAFTQQAIQQGQQIMAALFGAPDMTRALSQLAAAQSGVAPPVIAAMMPAMASILVGGLAHATTPRSSGNPMADMVTSMMQAFQPQAPKPALDLAALWAPFLAPYQEPKRQEPQDMFSQMLEAGNKMQKAQAEAMQSLFEAWWGR</sequence>
<dbReference type="InterPro" id="IPR009282">
    <property type="entry name" value="DUF937"/>
</dbReference>
<proteinExistence type="predicted"/>
<reference evidence="2" key="1">
    <citation type="journal article" date="2019" name="Int. J. Syst. Evol. Microbiol.">
        <title>The Global Catalogue of Microorganisms (GCM) 10K type strain sequencing project: providing services to taxonomists for standard genome sequencing and annotation.</title>
        <authorList>
            <consortium name="The Broad Institute Genomics Platform"/>
            <consortium name="The Broad Institute Genome Sequencing Center for Infectious Disease"/>
            <person name="Wu L."/>
            <person name="Ma J."/>
        </authorList>
    </citation>
    <scope>NUCLEOTIDE SEQUENCE [LARGE SCALE GENOMIC DNA]</scope>
    <source>
        <strain evidence="2">NBRC 101365</strain>
    </source>
</reference>
<protein>
    <recommendedName>
        <fullName evidence="3">DUF937 domain-containing protein</fullName>
    </recommendedName>
</protein>
<evidence type="ECO:0000313" key="2">
    <source>
        <dbReference type="Proteomes" id="UP001156882"/>
    </source>
</evidence>
<dbReference type="Proteomes" id="UP001156882">
    <property type="component" value="Unassembled WGS sequence"/>
</dbReference>
<dbReference type="RefSeq" id="WP_284315466.1">
    <property type="nucleotide sequence ID" value="NZ_BSPC01000063.1"/>
</dbReference>